<protein>
    <recommendedName>
        <fullName evidence="2">HTH HARE-type domain-containing protein</fullName>
    </recommendedName>
</protein>
<feature type="domain" description="HTH HARE-type" evidence="2">
    <location>
        <begin position="5"/>
        <end position="78"/>
    </location>
</feature>
<dbReference type="SUPFAM" id="SSF52980">
    <property type="entry name" value="Restriction endonuclease-like"/>
    <property type="match status" value="1"/>
</dbReference>
<keyword evidence="1" id="KW-0804">Transcription</keyword>
<organism evidence="3 4">
    <name type="scientific">Candidatus Kaiserbacteria bacterium RIFCSPHIGHO2_01_FULL_49_13</name>
    <dbReference type="NCBI Taxonomy" id="1798477"/>
    <lineage>
        <taxon>Bacteria</taxon>
        <taxon>Candidatus Kaiseribacteriota</taxon>
    </lineage>
</organism>
<dbReference type="GO" id="GO:0003676">
    <property type="term" value="F:nucleic acid binding"/>
    <property type="evidence" value="ECO:0007669"/>
    <property type="project" value="InterPro"/>
</dbReference>
<accession>A0A1F6CCU5</accession>
<dbReference type="InterPro" id="IPR007759">
    <property type="entry name" value="Asxl_HARE-HTH"/>
</dbReference>
<name>A0A1F6CCU5_9BACT</name>
<dbReference type="EMBL" id="MFKQ01000033">
    <property type="protein sequence ID" value="OGG47018.1"/>
    <property type="molecule type" value="Genomic_DNA"/>
</dbReference>
<dbReference type="AlphaFoldDB" id="A0A1F6CCU5"/>
<dbReference type="Gene3D" id="3.40.1350.10">
    <property type="match status" value="1"/>
</dbReference>
<gene>
    <name evidence="3" type="ORF">A2671_00550</name>
</gene>
<sequence>MQTTNSFKDIALQILKEAGKPLHSGEITKIAVEKGWLKTEGKTPEATMNAQLLRDIKSKGVLSDFKKVGASTFAVNGEKAKIAQEIKPDSVLEEVESEAEAEAEGGYVGKAGEHAVLSELLFRGYNAALMSVDTGMDILATKENEVFNIQVKTRNVSKTHNAFFFNLRIASFERHNAGRTFYVFILREAGKLDHLILPLHEVEKAIEQDFVHVVGKGKLYRITITRRQGKIYLGRRENDVSYYLNRWEVIK</sequence>
<proteinExistence type="predicted"/>
<evidence type="ECO:0000313" key="4">
    <source>
        <dbReference type="Proteomes" id="UP000178344"/>
    </source>
</evidence>
<dbReference type="GO" id="GO:0006355">
    <property type="term" value="P:regulation of DNA-templated transcription"/>
    <property type="evidence" value="ECO:0007669"/>
    <property type="project" value="InterPro"/>
</dbReference>
<dbReference type="Pfam" id="PF05066">
    <property type="entry name" value="HARE-HTH"/>
    <property type="match status" value="1"/>
</dbReference>
<dbReference type="InterPro" id="IPR011856">
    <property type="entry name" value="tRNA_endonuc-like_dom_sf"/>
</dbReference>
<dbReference type="PROSITE" id="PS51913">
    <property type="entry name" value="HTH_HARE"/>
    <property type="match status" value="1"/>
</dbReference>
<evidence type="ECO:0000313" key="3">
    <source>
        <dbReference type="EMBL" id="OGG47018.1"/>
    </source>
</evidence>
<reference evidence="3 4" key="1">
    <citation type="journal article" date="2016" name="Nat. Commun.">
        <title>Thousands of microbial genomes shed light on interconnected biogeochemical processes in an aquifer system.</title>
        <authorList>
            <person name="Anantharaman K."/>
            <person name="Brown C.T."/>
            <person name="Hug L.A."/>
            <person name="Sharon I."/>
            <person name="Castelle C.J."/>
            <person name="Probst A.J."/>
            <person name="Thomas B.C."/>
            <person name="Singh A."/>
            <person name="Wilkins M.J."/>
            <person name="Karaoz U."/>
            <person name="Brodie E.L."/>
            <person name="Williams K.H."/>
            <person name="Hubbard S.S."/>
            <person name="Banfield J.F."/>
        </authorList>
    </citation>
    <scope>NUCLEOTIDE SEQUENCE [LARGE SCALE GENOMIC DNA]</scope>
</reference>
<comment type="caution">
    <text evidence="3">The sequence shown here is derived from an EMBL/GenBank/DDBJ whole genome shotgun (WGS) entry which is preliminary data.</text>
</comment>
<evidence type="ECO:0000256" key="1">
    <source>
        <dbReference type="ARBA" id="ARBA00023163"/>
    </source>
</evidence>
<dbReference type="InterPro" id="IPR011335">
    <property type="entry name" value="Restrct_endonuc-II-like"/>
</dbReference>
<evidence type="ECO:0000259" key="2">
    <source>
        <dbReference type="PROSITE" id="PS51913"/>
    </source>
</evidence>
<dbReference type="Proteomes" id="UP000178344">
    <property type="component" value="Unassembled WGS sequence"/>
</dbReference>